<dbReference type="Gene3D" id="3.20.20.80">
    <property type="entry name" value="Glycosidases"/>
    <property type="match status" value="1"/>
</dbReference>
<evidence type="ECO:0000256" key="3">
    <source>
        <dbReference type="ARBA" id="ARBA00012756"/>
    </source>
</evidence>
<dbReference type="Proteomes" id="UP000187464">
    <property type="component" value="Chromosome I"/>
</dbReference>
<evidence type="ECO:0000256" key="1">
    <source>
        <dbReference type="ARBA" id="ARBA00001412"/>
    </source>
</evidence>
<reference evidence="9 10" key="1">
    <citation type="submission" date="2016-08" db="EMBL/GenBank/DDBJ databases">
        <authorList>
            <person name="Seilhamer J.J."/>
        </authorList>
    </citation>
    <scope>NUCLEOTIDE SEQUENCE [LARGE SCALE GENOMIC DNA]</scope>
    <source>
        <strain evidence="9">M3/6</strain>
    </source>
</reference>
<keyword evidence="5 9" id="KW-0326">Glycosidase</keyword>
<evidence type="ECO:0000313" key="10">
    <source>
        <dbReference type="Proteomes" id="UP000187464"/>
    </source>
</evidence>
<dbReference type="InterPro" id="IPR050347">
    <property type="entry name" value="Bact_Beta-galactosidase"/>
</dbReference>
<evidence type="ECO:0000313" key="9">
    <source>
        <dbReference type="EMBL" id="SCD20884.1"/>
    </source>
</evidence>
<protein>
    <recommendedName>
        <fullName evidence="3">beta-galactosidase</fullName>
        <ecNumber evidence="3">3.2.1.23</ecNumber>
    </recommendedName>
</protein>
<keyword evidence="10" id="KW-1185">Reference proteome</keyword>
<dbReference type="EMBL" id="LT605205">
    <property type="protein sequence ID" value="SCD20884.1"/>
    <property type="molecule type" value="Genomic_DNA"/>
</dbReference>
<dbReference type="EC" id="3.2.1.23" evidence="3"/>
<comment type="catalytic activity">
    <reaction evidence="1">
        <text>Hydrolysis of terminal non-reducing beta-D-galactose residues in beta-D-galactosides.</text>
        <dbReference type="EC" id="3.2.1.23"/>
    </reaction>
</comment>
<dbReference type="RefSeq" id="WP_076932182.1">
    <property type="nucleotide sequence ID" value="NZ_LT605205.1"/>
</dbReference>
<dbReference type="InterPro" id="IPR006103">
    <property type="entry name" value="Glyco_hydro_2_cat"/>
</dbReference>
<dbReference type="STRING" id="1642647.PSM36_2077"/>
<dbReference type="InterPro" id="IPR017853">
    <property type="entry name" value="GH"/>
</dbReference>
<gene>
    <name evidence="9" type="ORF">PSM36_2077</name>
</gene>
<sequence length="942" mass="106800">MKKGILLLISLPFLILSCQKHKIEKIDLSGEWQFQMDPEDRGINERWFEKNLPETIVLPGSMVENGKGNDITLQTKWTGGIKNPEWYKDPNYAPYVDSANVRFPFWLQPEKEYTGAAWYRKEISIPADWEEKTVLLTLERPHWESTVWVNDMRIGMQNSLAVPHIFDISPFLETGSNIITIRVDNRTKDIDVGENSHSISDHTQSNWNGIVGEISLGTAGKILFDNIEVFPDVEDKTVKVKATVNNSLSETHTVKFSVSARLKKNGKKVKGQSWKFEISPGKNDVEMMYNMGEDALLWDEFNPNVYKLLLTMNSGHETDIYSVDFGLREFKAEGSRFAINGRPVFLRGTLECAIFPLTGYPPTDIAYWKKIYTAIQAHGLNHIRFHSWCPPEVAFEAADEMGVYLQIECSSWANQSTQLGSGLPVDQYIWDESERIVKNYGNHPSFVMMAYGNEPGGPKSNEFLAEFVSYWKEKDDRRVYTSGAGWPVLKVNDYHNIPEPRIQRWGEGLNSIINSQPPHTDYDWSQKVPKDGIPVVSHEIGQWCVYPNFKEMEKYTGVLKPKNFEIFQESLRAHKMGHLADSFLLASGKLQSLCYKADIEAALRTPGFAGFQLLDLHDFPGQGTALVGVLDPFWEEKGYISPEEYSRFCNTTVPLARLEKHIFTEGETMTAKIEVAHFGEKPLQSISPKWQLVEDDEIISEGMLDQQDIPIGNAIQLGEVVYSFRNKNESRKLSLKINIEKFENSWDIWVYPENQNIESADIKVVEDIDRSTLEYLQNGGKILLSLGKGKVSPEIGGNVGVGFSSIFWNTAWTGNQKPHTLGILCDPSHPALKDFPTEYHSNWQWWDAMGHADAIILDSLAMDLKPIVRIIDDWVSNRSLALVFEAKIGKGRIVVSGTDLVNNLASRPEARQLRASLIQYMNSDAFEPGVGINPDDLVKVIK</sequence>
<dbReference type="InterPro" id="IPR008979">
    <property type="entry name" value="Galactose-bd-like_sf"/>
</dbReference>
<organism evidence="9 10">
    <name type="scientific">Proteiniphilum saccharofermentans</name>
    <dbReference type="NCBI Taxonomy" id="1642647"/>
    <lineage>
        <taxon>Bacteria</taxon>
        <taxon>Pseudomonadati</taxon>
        <taxon>Bacteroidota</taxon>
        <taxon>Bacteroidia</taxon>
        <taxon>Bacteroidales</taxon>
        <taxon>Dysgonomonadaceae</taxon>
        <taxon>Proteiniphilum</taxon>
    </lineage>
</organism>
<name>A0A1R3TBA9_9BACT</name>
<dbReference type="GO" id="GO:0009341">
    <property type="term" value="C:beta-galactosidase complex"/>
    <property type="evidence" value="ECO:0007669"/>
    <property type="project" value="TreeGrafter"/>
</dbReference>
<accession>A0A1R3TBA9</accession>
<dbReference type="InterPro" id="IPR013783">
    <property type="entry name" value="Ig-like_fold"/>
</dbReference>
<evidence type="ECO:0000259" key="8">
    <source>
        <dbReference type="Pfam" id="PF02837"/>
    </source>
</evidence>
<dbReference type="GO" id="GO:0005990">
    <property type="term" value="P:lactose catabolic process"/>
    <property type="evidence" value="ECO:0007669"/>
    <property type="project" value="TreeGrafter"/>
</dbReference>
<dbReference type="GO" id="GO:0004565">
    <property type="term" value="F:beta-galactosidase activity"/>
    <property type="evidence" value="ECO:0007669"/>
    <property type="project" value="UniProtKB-EC"/>
</dbReference>
<dbReference type="SUPFAM" id="SSF49785">
    <property type="entry name" value="Galactose-binding domain-like"/>
    <property type="match status" value="1"/>
</dbReference>
<dbReference type="SUPFAM" id="SSF49303">
    <property type="entry name" value="beta-Galactosidase/glucuronidase domain"/>
    <property type="match status" value="1"/>
</dbReference>
<dbReference type="AlphaFoldDB" id="A0A1R3TBA9"/>
<proteinExistence type="inferred from homology"/>
<evidence type="ECO:0000259" key="6">
    <source>
        <dbReference type="Pfam" id="PF00703"/>
    </source>
</evidence>
<dbReference type="Gene3D" id="2.60.120.260">
    <property type="entry name" value="Galactose-binding domain-like"/>
    <property type="match status" value="1"/>
</dbReference>
<dbReference type="InterPro" id="IPR036156">
    <property type="entry name" value="Beta-gal/glucu_dom_sf"/>
</dbReference>
<feature type="domain" description="Glycoside hydrolase family 2 immunoglobulin-like beta-sandwich" evidence="6">
    <location>
        <begin position="225"/>
        <end position="328"/>
    </location>
</feature>
<evidence type="ECO:0000256" key="4">
    <source>
        <dbReference type="ARBA" id="ARBA00022801"/>
    </source>
</evidence>
<dbReference type="Pfam" id="PF02836">
    <property type="entry name" value="Glyco_hydro_2_C"/>
    <property type="match status" value="1"/>
</dbReference>
<dbReference type="KEGG" id="psac:PSM36_2077"/>
<dbReference type="Pfam" id="PF02837">
    <property type="entry name" value="Glyco_hydro_2_N"/>
    <property type="match status" value="1"/>
</dbReference>
<dbReference type="InterPro" id="IPR006102">
    <property type="entry name" value="Ig-like_GH2"/>
</dbReference>
<comment type="similarity">
    <text evidence="2">Belongs to the glycosyl hydrolase 2 family.</text>
</comment>
<dbReference type="PROSITE" id="PS51257">
    <property type="entry name" value="PROKAR_LIPOPROTEIN"/>
    <property type="match status" value="1"/>
</dbReference>
<keyword evidence="4 9" id="KW-0378">Hydrolase</keyword>
<feature type="domain" description="Glycoside hydrolase family 2 catalytic" evidence="7">
    <location>
        <begin position="333"/>
        <end position="479"/>
    </location>
</feature>
<dbReference type="PANTHER" id="PTHR46323">
    <property type="entry name" value="BETA-GALACTOSIDASE"/>
    <property type="match status" value="1"/>
</dbReference>
<dbReference type="SUPFAM" id="SSF51445">
    <property type="entry name" value="(Trans)glycosidases"/>
    <property type="match status" value="1"/>
</dbReference>
<dbReference type="Gene3D" id="2.60.40.10">
    <property type="entry name" value="Immunoglobulins"/>
    <property type="match status" value="1"/>
</dbReference>
<evidence type="ECO:0000259" key="7">
    <source>
        <dbReference type="Pfam" id="PF02836"/>
    </source>
</evidence>
<evidence type="ECO:0000256" key="5">
    <source>
        <dbReference type="ARBA" id="ARBA00023295"/>
    </source>
</evidence>
<dbReference type="InterPro" id="IPR006104">
    <property type="entry name" value="Glyco_hydro_2_N"/>
</dbReference>
<feature type="domain" description="Glycosyl hydrolases family 2 sugar binding" evidence="8">
    <location>
        <begin position="28"/>
        <end position="216"/>
    </location>
</feature>
<dbReference type="Pfam" id="PF00703">
    <property type="entry name" value="Glyco_hydro_2"/>
    <property type="match status" value="1"/>
</dbReference>
<dbReference type="PANTHER" id="PTHR46323:SF2">
    <property type="entry name" value="BETA-GALACTOSIDASE"/>
    <property type="match status" value="1"/>
</dbReference>
<evidence type="ECO:0000256" key="2">
    <source>
        <dbReference type="ARBA" id="ARBA00007401"/>
    </source>
</evidence>